<feature type="transmembrane region" description="Helical" evidence="12">
    <location>
        <begin position="101"/>
        <end position="125"/>
    </location>
</feature>
<evidence type="ECO:0000256" key="4">
    <source>
        <dbReference type="ARBA" id="ARBA00022475"/>
    </source>
</evidence>
<keyword evidence="8" id="KW-0406">Ion transport</keyword>
<feature type="transmembrane region" description="Helical" evidence="12">
    <location>
        <begin position="246"/>
        <end position="270"/>
    </location>
</feature>
<reference evidence="13" key="2">
    <citation type="submission" date="2023-05" db="EMBL/GenBank/DDBJ databases">
        <authorList>
            <person name="Fouks B."/>
        </authorList>
    </citation>
    <scope>NUCLEOTIDE SEQUENCE</scope>
    <source>
        <strain evidence="13">Stay&amp;Tobe</strain>
        <tissue evidence="13">Testes</tissue>
    </source>
</reference>
<accession>A0AAD8A406</accession>
<evidence type="ECO:0000256" key="2">
    <source>
        <dbReference type="ARBA" id="ARBA00006434"/>
    </source>
</evidence>
<organism evidence="13 14">
    <name type="scientific">Diploptera punctata</name>
    <name type="common">Pacific beetle cockroach</name>
    <dbReference type="NCBI Taxonomy" id="6984"/>
    <lineage>
        <taxon>Eukaryota</taxon>
        <taxon>Metazoa</taxon>
        <taxon>Ecdysozoa</taxon>
        <taxon>Arthropoda</taxon>
        <taxon>Hexapoda</taxon>
        <taxon>Insecta</taxon>
        <taxon>Pterygota</taxon>
        <taxon>Neoptera</taxon>
        <taxon>Polyneoptera</taxon>
        <taxon>Dictyoptera</taxon>
        <taxon>Blattodea</taxon>
        <taxon>Blaberoidea</taxon>
        <taxon>Blaberidae</taxon>
        <taxon>Diplopterinae</taxon>
        <taxon>Diploptera</taxon>
    </lineage>
</organism>
<comment type="caution">
    <text evidence="13">The sequence shown here is derived from an EMBL/GenBank/DDBJ whole genome shotgun (WGS) entry which is preliminary data.</text>
</comment>
<keyword evidence="14" id="KW-1185">Reference proteome</keyword>
<reference evidence="13" key="1">
    <citation type="journal article" date="2023" name="IScience">
        <title>Live-bearing cockroach genome reveals convergent evolutionary mechanisms linked to viviparity in insects and beyond.</title>
        <authorList>
            <person name="Fouks B."/>
            <person name="Harrison M.C."/>
            <person name="Mikhailova A.A."/>
            <person name="Marchal E."/>
            <person name="English S."/>
            <person name="Carruthers M."/>
            <person name="Jennings E.C."/>
            <person name="Chiamaka E.L."/>
            <person name="Frigard R.A."/>
            <person name="Pippel M."/>
            <person name="Attardo G.M."/>
            <person name="Benoit J.B."/>
            <person name="Bornberg-Bauer E."/>
            <person name="Tobe S.S."/>
        </authorList>
    </citation>
    <scope>NUCLEOTIDE SEQUENCE</scope>
    <source>
        <strain evidence="13">Stay&amp;Tobe</strain>
    </source>
</reference>
<dbReference type="GO" id="GO:0015293">
    <property type="term" value="F:symporter activity"/>
    <property type="evidence" value="ECO:0007669"/>
    <property type="project" value="TreeGrafter"/>
</dbReference>
<feature type="transmembrane region" description="Helical" evidence="12">
    <location>
        <begin position="145"/>
        <end position="161"/>
    </location>
</feature>
<keyword evidence="3" id="KW-0813">Transport</keyword>
<comment type="similarity">
    <text evidence="2 11">Belongs to the sodium:solute symporter (SSF) (TC 2.A.21) family.</text>
</comment>
<feature type="non-terminal residue" evidence="13">
    <location>
        <position position="1"/>
    </location>
</feature>
<evidence type="ECO:0000256" key="11">
    <source>
        <dbReference type="RuleBase" id="RU362091"/>
    </source>
</evidence>
<keyword evidence="9 12" id="KW-0472">Membrane</keyword>
<evidence type="ECO:0000256" key="1">
    <source>
        <dbReference type="ARBA" id="ARBA00004651"/>
    </source>
</evidence>
<evidence type="ECO:0000256" key="6">
    <source>
        <dbReference type="ARBA" id="ARBA00022989"/>
    </source>
</evidence>
<evidence type="ECO:0000256" key="9">
    <source>
        <dbReference type="ARBA" id="ARBA00023136"/>
    </source>
</evidence>
<feature type="transmembrane region" description="Helical" evidence="12">
    <location>
        <begin position="67"/>
        <end position="89"/>
    </location>
</feature>
<feature type="transmembrane region" description="Helical" evidence="12">
    <location>
        <begin position="350"/>
        <end position="373"/>
    </location>
</feature>
<evidence type="ECO:0000256" key="3">
    <source>
        <dbReference type="ARBA" id="ARBA00022448"/>
    </source>
</evidence>
<evidence type="ECO:0000256" key="12">
    <source>
        <dbReference type="SAM" id="Phobius"/>
    </source>
</evidence>
<dbReference type="Pfam" id="PF00474">
    <property type="entry name" value="SSF"/>
    <property type="match status" value="1"/>
</dbReference>
<evidence type="ECO:0008006" key="15">
    <source>
        <dbReference type="Google" id="ProtNLM"/>
    </source>
</evidence>
<evidence type="ECO:0000256" key="5">
    <source>
        <dbReference type="ARBA" id="ARBA00022692"/>
    </source>
</evidence>
<sequence>YLERRFNKKVRLFELLFATFIQKLSTFFCVFYYYYCCMFFSFFFFQMLWLPIVIYVPALAFNQVTGINVHIITPAVCIVCIFYTCVGGLKAVVWTDVVQTLIMFAAMILVMVKGTIDIGGLGVVWNRNYDSGRIEAPNFSPDPTVRHSILTLLVGGFFWWLQVNAVNQNMIQRYLTLPNMHLARIALAIFVVGAITFLSVCGYCGLLIFATYYDCDPLTTKHQAKDQLLPLLVMDTLKGLPGLPGLFVAGVFSAALSSLSTGLNSMAAVLLEDFCKIFLKSRMNARRTNIFLKTVVVVLGAICVALVFVVEKLGAVLQMSMSLSGMSNGPSLGLFSMGLFLPWVNSKGAFIGGIGGLGFMTWITLGTQAAIAAGDISFETKPLTVDGCKYDFGTASLMSAVVNSTVPLHKGLSYLWYTLLGAVVSMLIGLVASFLTTPINPASIDRMLVSPVIRRFLPKKQNLQDVDSSLLKEYKIRMECL</sequence>
<dbReference type="GO" id="GO:0005886">
    <property type="term" value="C:plasma membrane"/>
    <property type="evidence" value="ECO:0007669"/>
    <property type="project" value="UniProtKB-SubCell"/>
</dbReference>
<dbReference type="PANTHER" id="PTHR42985:SF5">
    <property type="entry name" value="FI02094P-RELATED"/>
    <property type="match status" value="1"/>
</dbReference>
<dbReference type="EMBL" id="JASPKZ010003849">
    <property type="protein sequence ID" value="KAJ9592042.1"/>
    <property type="molecule type" value="Genomic_DNA"/>
</dbReference>
<keyword evidence="5 12" id="KW-0812">Transmembrane</keyword>
<comment type="subcellular location">
    <subcellularLocation>
        <location evidence="1">Cell membrane</location>
        <topology evidence="1">Multi-pass membrane protein</topology>
    </subcellularLocation>
</comment>
<dbReference type="Gene3D" id="1.20.1730.10">
    <property type="entry name" value="Sodium/glucose cotransporter"/>
    <property type="match status" value="1"/>
</dbReference>
<evidence type="ECO:0000256" key="8">
    <source>
        <dbReference type="ARBA" id="ARBA00023065"/>
    </source>
</evidence>
<proteinExistence type="inferred from homology"/>
<dbReference type="InterPro" id="IPR001734">
    <property type="entry name" value="Na/solute_symporter"/>
</dbReference>
<feature type="transmembrane region" description="Helical" evidence="12">
    <location>
        <begin position="414"/>
        <end position="437"/>
    </location>
</feature>
<evidence type="ECO:0000256" key="7">
    <source>
        <dbReference type="ARBA" id="ARBA00023053"/>
    </source>
</evidence>
<gene>
    <name evidence="13" type="ORF">L9F63_001421</name>
</gene>
<dbReference type="NCBIfam" id="TIGR00813">
    <property type="entry name" value="sss"/>
    <property type="match status" value="1"/>
</dbReference>
<dbReference type="PANTHER" id="PTHR42985">
    <property type="entry name" value="SODIUM-COUPLED MONOCARBOXYLATE TRANSPORTER"/>
    <property type="match status" value="1"/>
</dbReference>
<evidence type="ECO:0000313" key="13">
    <source>
        <dbReference type="EMBL" id="KAJ9592042.1"/>
    </source>
</evidence>
<dbReference type="Proteomes" id="UP001233999">
    <property type="component" value="Unassembled WGS sequence"/>
</dbReference>
<name>A0AAD8A406_DIPPU</name>
<dbReference type="PROSITE" id="PS50283">
    <property type="entry name" value="NA_SOLUT_SYMP_3"/>
    <property type="match status" value="1"/>
</dbReference>
<dbReference type="CDD" id="cd11492">
    <property type="entry name" value="SLC5sbd_NIS-SMVT"/>
    <property type="match status" value="1"/>
</dbReference>
<evidence type="ECO:0000313" key="14">
    <source>
        <dbReference type="Proteomes" id="UP001233999"/>
    </source>
</evidence>
<feature type="transmembrane region" description="Helical" evidence="12">
    <location>
        <begin position="322"/>
        <end position="343"/>
    </location>
</feature>
<keyword evidence="7" id="KW-0915">Sodium</keyword>
<keyword evidence="6 12" id="KW-1133">Transmembrane helix</keyword>
<dbReference type="InterPro" id="IPR051163">
    <property type="entry name" value="Sodium:Solute_Symporter_SSF"/>
</dbReference>
<dbReference type="InterPro" id="IPR038377">
    <property type="entry name" value="Na/Glc_symporter_sf"/>
</dbReference>
<evidence type="ECO:0000256" key="10">
    <source>
        <dbReference type="ARBA" id="ARBA00023201"/>
    </source>
</evidence>
<protein>
    <recommendedName>
        <fullName evidence="15">Sodium-coupled monocarboxylate transporter 1</fullName>
    </recommendedName>
</protein>
<feature type="transmembrane region" description="Helical" evidence="12">
    <location>
        <begin position="290"/>
        <end position="310"/>
    </location>
</feature>
<keyword evidence="4" id="KW-1003">Cell membrane</keyword>
<keyword evidence="10" id="KW-0739">Sodium transport</keyword>
<feature type="non-terminal residue" evidence="13">
    <location>
        <position position="481"/>
    </location>
</feature>
<dbReference type="AlphaFoldDB" id="A0AAD8A406"/>
<feature type="transmembrane region" description="Helical" evidence="12">
    <location>
        <begin position="182"/>
        <end position="213"/>
    </location>
</feature>
<dbReference type="GO" id="GO:0006814">
    <property type="term" value="P:sodium ion transport"/>
    <property type="evidence" value="ECO:0007669"/>
    <property type="project" value="UniProtKB-KW"/>
</dbReference>